<evidence type="ECO:0000256" key="4">
    <source>
        <dbReference type="ARBA" id="ARBA00022989"/>
    </source>
</evidence>
<evidence type="ECO:0000313" key="8">
    <source>
        <dbReference type="EMBL" id="KIM29512.1"/>
    </source>
</evidence>
<dbReference type="GO" id="GO:0005789">
    <property type="term" value="C:endoplasmic reticulum membrane"/>
    <property type="evidence" value="ECO:0007669"/>
    <property type="project" value="TreeGrafter"/>
</dbReference>
<dbReference type="GO" id="GO:0000139">
    <property type="term" value="C:Golgi membrane"/>
    <property type="evidence" value="ECO:0007669"/>
    <property type="project" value="TreeGrafter"/>
</dbReference>
<evidence type="ECO:0000256" key="7">
    <source>
        <dbReference type="SAM" id="Phobius"/>
    </source>
</evidence>
<evidence type="ECO:0000256" key="5">
    <source>
        <dbReference type="ARBA" id="ARBA00023136"/>
    </source>
</evidence>
<keyword evidence="9" id="KW-1185">Reference proteome</keyword>
<comment type="subcellular location">
    <subcellularLocation>
        <location evidence="1">Membrane</location>
        <topology evidence="1">Multi-pass membrane protein</topology>
    </subcellularLocation>
</comment>
<evidence type="ECO:0000256" key="6">
    <source>
        <dbReference type="SAM" id="MobiDB-lite"/>
    </source>
</evidence>
<dbReference type="STRING" id="933852.A0A0C2XKE2"/>
<keyword evidence="4 7" id="KW-1133">Transmembrane helix</keyword>
<dbReference type="Pfam" id="PF04148">
    <property type="entry name" value="Erv26"/>
    <property type="match status" value="1"/>
</dbReference>
<dbReference type="PANTHER" id="PTHR13144">
    <property type="entry name" value="TEX261 PROTEIN"/>
    <property type="match status" value="1"/>
</dbReference>
<feature type="region of interest" description="Disordered" evidence="6">
    <location>
        <begin position="217"/>
        <end position="332"/>
    </location>
</feature>
<feature type="compositionally biased region" description="Polar residues" evidence="6">
    <location>
        <begin position="263"/>
        <end position="278"/>
    </location>
</feature>
<evidence type="ECO:0000256" key="2">
    <source>
        <dbReference type="ARBA" id="ARBA00008096"/>
    </source>
</evidence>
<reference evidence="8 9" key="1">
    <citation type="submission" date="2014-04" db="EMBL/GenBank/DDBJ databases">
        <authorList>
            <consortium name="DOE Joint Genome Institute"/>
            <person name="Kuo A."/>
            <person name="Zuccaro A."/>
            <person name="Kohler A."/>
            <person name="Nagy L.G."/>
            <person name="Floudas D."/>
            <person name="Copeland A."/>
            <person name="Barry K.W."/>
            <person name="Cichocki N."/>
            <person name="Veneault-Fourrey C."/>
            <person name="LaButti K."/>
            <person name="Lindquist E.A."/>
            <person name="Lipzen A."/>
            <person name="Lundell T."/>
            <person name="Morin E."/>
            <person name="Murat C."/>
            <person name="Sun H."/>
            <person name="Tunlid A."/>
            <person name="Henrissat B."/>
            <person name="Grigoriev I.V."/>
            <person name="Hibbett D.S."/>
            <person name="Martin F."/>
            <person name="Nordberg H.P."/>
            <person name="Cantor M.N."/>
            <person name="Hua S.X."/>
        </authorList>
    </citation>
    <scope>NUCLEOTIDE SEQUENCE [LARGE SCALE GENOMIC DNA]</scope>
    <source>
        <strain evidence="8 9">MAFF 305830</strain>
    </source>
</reference>
<keyword evidence="3 7" id="KW-0812">Transmembrane</keyword>
<evidence type="ECO:0000313" key="9">
    <source>
        <dbReference type="Proteomes" id="UP000054097"/>
    </source>
</evidence>
<comment type="similarity">
    <text evidence="2">Belongs to the SVP26 family.</text>
</comment>
<dbReference type="InterPro" id="IPR007277">
    <property type="entry name" value="Svp26/Tex261"/>
</dbReference>
<feature type="transmembrane region" description="Helical" evidence="7">
    <location>
        <begin position="96"/>
        <end position="115"/>
    </location>
</feature>
<dbReference type="GO" id="GO:0097020">
    <property type="term" value="F:COPII receptor activity"/>
    <property type="evidence" value="ECO:0007669"/>
    <property type="project" value="InterPro"/>
</dbReference>
<proteinExistence type="inferred from homology"/>
<dbReference type="GO" id="GO:0030134">
    <property type="term" value="C:COPII-coated ER to Golgi transport vesicle"/>
    <property type="evidence" value="ECO:0007669"/>
    <property type="project" value="TreeGrafter"/>
</dbReference>
<sequence>MGLLYLLSWAAALVAFIFVTLSLASGLLWVAEMIEEHSRLAKVIGQRAIWAIIGLHIVLYFDSLPPLYLAFSIICHVVYSRNITPRWPLISLSSPIFILSCLLVFVDHFLWFNYFSKESNNVKQRNRSYGYRGSYSKNRGLHGVDKERGFGEIATFFALCIWAIPLFLFLSLSANDHALPTQSKDATTGLNVSTSNMGSRPQRSSLLRRILDPALSLLPSSKRKNPEGIIAPATPKPGSSFFSQQPPLSPGGSMHPYAHPSSPLLNGSDASLQAQSGYMGSLASPGISGSWANVPSGRTSPLPHMAGLTIGTPPPPRSRRVTPKGGAGPKDE</sequence>
<gene>
    <name evidence="8" type="ORF">M408DRAFT_328766</name>
</gene>
<dbReference type="PANTHER" id="PTHR13144:SF0">
    <property type="entry name" value="PROTEIN TEX261"/>
    <property type="match status" value="1"/>
</dbReference>
<accession>A0A0C2XKE2</accession>
<dbReference type="EMBL" id="KN824288">
    <property type="protein sequence ID" value="KIM29512.1"/>
    <property type="molecule type" value="Genomic_DNA"/>
</dbReference>
<feature type="transmembrane region" description="Helical" evidence="7">
    <location>
        <begin position="43"/>
        <end position="61"/>
    </location>
</feature>
<feature type="transmembrane region" description="Helical" evidence="7">
    <location>
        <begin position="6"/>
        <end position="31"/>
    </location>
</feature>
<organism evidence="8 9">
    <name type="scientific">Serendipita vermifera MAFF 305830</name>
    <dbReference type="NCBI Taxonomy" id="933852"/>
    <lineage>
        <taxon>Eukaryota</taxon>
        <taxon>Fungi</taxon>
        <taxon>Dikarya</taxon>
        <taxon>Basidiomycota</taxon>
        <taxon>Agaricomycotina</taxon>
        <taxon>Agaricomycetes</taxon>
        <taxon>Sebacinales</taxon>
        <taxon>Serendipitaceae</taxon>
        <taxon>Serendipita</taxon>
    </lineage>
</organism>
<dbReference type="AlphaFoldDB" id="A0A0C2XKE2"/>
<feature type="compositionally biased region" description="Low complexity" evidence="6">
    <location>
        <begin position="237"/>
        <end position="246"/>
    </location>
</feature>
<feature type="compositionally biased region" description="Polar residues" evidence="6">
    <location>
        <begin position="290"/>
        <end position="299"/>
    </location>
</feature>
<dbReference type="GO" id="GO:0006888">
    <property type="term" value="P:endoplasmic reticulum to Golgi vesicle-mediated transport"/>
    <property type="evidence" value="ECO:0007669"/>
    <property type="project" value="InterPro"/>
</dbReference>
<evidence type="ECO:0000256" key="3">
    <source>
        <dbReference type="ARBA" id="ARBA00022692"/>
    </source>
</evidence>
<keyword evidence="5 7" id="KW-0472">Membrane</keyword>
<dbReference type="HOGENOM" id="CLU_058268_1_0_1"/>
<evidence type="ECO:0000256" key="1">
    <source>
        <dbReference type="ARBA" id="ARBA00004141"/>
    </source>
</evidence>
<dbReference type="OrthoDB" id="28257at2759"/>
<feature type="transmembrane region" description="Helical" evidence="7">
    <location>
        <begin position="153"/>
        <end position="174"/>
    </location>
</feature>
<protein>
    <submittedName>
        <fullName evidence="8">Uncharacterized protein</fullName>
    </submittedName>
</protein>
<reference evidence="9" key="2">
    <citation type="submission" date="2015-01" db="EMBL/GenBank/DDBJ databases">
        <title>Evolutionary Origins and Diversification of the Mycorrhizal Mutualists.</title>
        <authorList>
            <consortium name="DOE Joint Genome Institute"/>
            <consortium name="Mycorrhizal Genomics Consortium"/>
            <person name="Kohler A."/>
            <person name="Kuo A."/>
            <person name="Nagy L.G."/>
            <person name="Floudas D."/>
            <person name="Copeland A."/>
            <person name="Barry K.W."/>
            <person name="Cichocki N."/>
            <person name="Veneault-Fourrey C."/>
            <person name="LaButti K."/>
            <person name="Lindquist E.A."/>
            <person name="Lipzen A."/>
            <person name="Lundell T."/>
            <person name="Morin E."/>
            <person name="Murat C."/>
            <person name="Riley R."/>
            <person name="Ohm R."/>
            <person name="Sun H."/>
            <person name="Tunlid A."/>
            <person name="Henrissat B."/>
            <person name="Grigoriev I.V."/>
            <person name="Hibbett D.S."/>
            <person name="Martin F."/>
        </authorList>
    </citation>
    <scope>NUCLEOTIDE SEQUENCE [LARGE SCALE GENOMIC DNA]</scope>
    <source>
        <strain evidence="9">MAFF 305830</strain>
    </source>
</reference>
<dbReference type="Proteomes" id="UP000054097">
    <property type="component" value="Unassembled WGS sequence"/>
</dbReference>
<name>A0A0C2XKE2_SERVB</name>